<dbReference type="STRING" id="1325735.A0A428TS84"/>
<evidence type="ECO:0000313" key="1">
    <source>
        <dbReference type="EMBL" id="RSM04896.1"/>
    </source>
</evidence>
<evidence type="ECO:0000313" key="2">
    <source>
        <dbReference type="Proteomes" id="UP000287144"/>
    </source>
</evidence>
<gene>
    <name evidence="1" type="ORF">CEP52_006578</name>
</gene>
<name>A0A428TS84_9HYPO</name>
<keyword evidence="2" id="KW-1185">Reference proteome</keyword>
<reference evidence="1 2" key="1">
    <citation type="submission" date="2017-06" db="EMBL/GenBank/DDBJ databases">
        <title>Comparative genomic analysis of Ambrosia Fusariam Clade fungi.</title>
        <authorList>
            <person name="Stajich J.E."/>
            <person name="Carrillo J."/>
            <person name="Kijimoto T."/>
            <person name="Eskalen A."/>
            <person name="O'Donnell K."/>
            <person name="Kasson M."/>
        </authorList>
    </citation>
    <scope>NUCLEOTIDE SEQUENCE [LARGE SCALE GENOMIC DNA]</scope>
    <source>
        <strain evidence="1 2">NRRL62579</strain>
    </source>
</reference>
<protein>
    <submittedName>
        <fullName evidence="1">Uncharacterized protein</fullName>
    </submittedName>
</protein>
<proteinExistence type="predicted"/>
<comment type="caution">
    <text evidence="1">The sequence shown here is derived from an EMBL/GenBank/DDBJ whole genome shotgun (WGS) entry which is preliminary data.</text>
</comment>
<dbReference type="Proteomes" id="UP000287144">
    <property type="component" value="Unassembled WGS sequence"/>
</dbReference>
<dbReference type="AlphaFoldDB" id="A0A428TS84"/>
<accession>A0A428TS84</accession>
<dbReference type="EMBL" id="NKCK01000056">
    <property type="protein sequence ID" value="RSM04896.1"/>
    <property type="molecule type" value="Genomic_DNA"/>
</dbReference>
<organism evidence="1 2">
    <name type="scientific">Fusarium oligoseptatum</name>
    <dbReference type="NCBI Taxonomy" id="2604345"/>
    <lineage>
        <taxon>Eukaryota</taxon>
        <taxon>Fungi</taxon>
        <taxon>Dikarya</taxon>
        <taxon>Ascomycota</taxon>
        <taxon>Pezizomycotina</taxon>
        <taxon>Sordariomycetes</taxon>
        <taxon>Hypocreomycetidae</taxon>
        <taxon>Hypocreales</taxon>
        <taxon>Nectriaceae</taxon>
        <taxon>Fusarium</taxon>
        <taxon>Fusarium solani species complex</taxon>
    </lineage>
</organism>
<sequence length="86" mass="9414">MAVTESVSTGRVVGALACQLDSYLKTLDTEVISCVKAPIEPSKGSKKKKQEAPPQDEWLIECADSVLFPEGVWRPTFGSRHDHSLI</sequence>